<protein>
    <submittedName>
        <fullName evidence="2">Uncharacterized protein</fullName>
    </submittedName>
</protein>
<evidence type="ECO:0000313" key="2">
    <source>
        <dbReference type="EMBL" id="MFC6881251.1"/>
    </source>
</evidence>
<proteinExistence type="predicted"/>
<gene>
    <name evidence="2" type="ORF">ACFQKB_15900</name>
</gene>
<evidence type="ECO:0000256" key="1">
    <source>
        <dbReference type="SAM" id="MobiDB-lite"/>
    </source>
</evidence>
<dbReference type="Proteomes" id="UP001596380">
    <property type="component" value="Unassembled WGS sequence"/>
</dbReference>
<comment type="caution">
    <text evidence="2">The sequence shown here is derived from an EMBL/GenBank/DDBJ whole genome shotgun (WGS) entry which is preliminary data.</text>
</comment>
<dbReference type="RefSeq" id="WP_378046405.1">
    <property type="nucleotide sequence ID" value="NZ_JBHSXE010000001.1"/>
</dbReference>
<reference evidence="3" key="1">
    <citation type="journal article" date="2019" name="Int. J. Syst. Evol. Microbiol.">
        <title>The Global Catalogue of Microorganisms (GCM) 10K type strain sequencing project: providing services to taxonomists for standard genome sequencing and annotation.</title>
        <authorList>
            <consortium name="The Broad Institute Genomics Platform"/>
            <consortium name="The Broad Institute Genome Sequencing Center for Infectious Disease"/>
            <person name="Wu L."/>
            <person name="Ma J."/>
        </authorList>
    </citation>
    <scope>NUCLEOTIDE SEQUENCE [LARGE SCALE GENOMIC DNA]</scope>
    <source>
        <strain evidence="3">JCM 3369</strain>
    </source>
</reference>
<evidence type="ECO:0000313" key="3">
    <source>
        <dbReference type="Proteomes" id="UP001596380"/>
    </source>
</evidence>
<accession>A0ABW2CHI8</accession>
<feature type="region of interest" description="Disordered" evidence="1">
    <location>
        <begin position="1"/>
        <end position="22"/>
    </location>
</feature>
<sequence>MNVTMTGTTEHLTTSRDDLVSPGDAADLAFSPGLSCCGPPSHTYCASASLWDDRADGAAPADGRA</sequence>
<organism evidence="2 3">
    <name type="scientific">Actinomadura yumaensis</name>
    <dbReference type="NCBI Taxonomy" id="111807"/>
    <lineage>
        <taxon>Bacteria</taxon>
        <taxon>Bacillati</taxon>
        <taxon>Actinomycetota</taxon>
        <taxon>Actinomycetes</taxon>
        <taxon>Streptosporangiales</taxon>
        <taxon>Thermomonosporaceae</taxon>
        <taxon>Actinomadura</taxon>
    </lineage>
</organism>
<dbReference type="EMBL" id="JBHSXS010000007">
    <property type="protein sequence ID" value="MFC6881251.1"/>
    <property type="molecule type" value="Genomic_DNA"/>
</dbReference>
<keyword evidence="3" id="KW-1185">Reference proteome</keyword>
<name>A0ABW2CHI8_9ACTN</name>
<feature type="compositionally biased region" description="Polar residues" evidence="1">
    <location>
        <begin position="1"/>
        <end position="12"/>
    </location>
</feature>